<feature type="transmembrane region" description="Helical" evidence="1">
    <location>
        <begin position="54"/>
        <end position="75"/>
    </location>
</feature>
<name>A0ABY8R9Z3_PARBF</name>
<keyword evidence="1" id="KW-1133">Transmembrane helix</keyword>
<protein>
    <submittedName>
        <fullName evidence="2">Uncharacterized protein</fullName>
    </submittedName>
</protein>
<keyword evidence="1" id="KW-0472">Membrane</keyword>
<gene>
    <name evidence="2" type="ORF">QJS64_20875</name>
</gene>
<evidence type="ECO:0000256" key="1">
    <source>
        <dbReference type="SAM" id="Phobius"/>
    </source>
</evidence>
<organism evidence="2 3">
    <name type="scientific">Paraclostridium bifermentans</name>
    <name type="common">Clostridium bifermentans</name>
    <dbReference type="NCBI Taxonomy" id="1490"/>
    <lineage>
        <taxon>Bacteria</taxon>
        <taxon>Bacillati</taxon>
        <taxon>Bacillota</taxon>
        <taxon>Clostridia</taxon>
        <taxon>Peptostreptococcales</taxon>
        <taxon>Peptostreptococcaceae</taxon>
        <taxon>Paraclostridium</taxon>
    </lineage>
</organism>
<proteinExistence type="predicted"/>
<dbReference type="EMBL" id="CP124690">
    <property type="protein sequence ID" value="WGX77627.1"/>
    <property type="molecule type" value="Genomic_DNA"/>
</dbReference>
<dbReference type="Proteomes" id="UP001239169">
    <property type="component" value="Plasmid unnamed5"/>
</dbReference>
<evidence type="ECO:0000313" key="3">
    <source>
        <dbReference type="Proteomes" id="UP001239169"/>
    </source>
</evidence>
<accession>A0ABY8R9Z3</accession>
<sequence length="93" mass="10806">MPKIIPIIKSLDVVDLFLVMKYSAIKFIVINQTKVASNTLEINQTPIKNIRSNVNLIVLLLLVHLFFIIFTPYIFNKPKVILTYKLKMNLNVY</sequence>
<evidence type="ECO:0000313" key="2">
    <source>
        <dbReference type="EMBL" id="WGX77627.1"/>
    </source>
</evidence>
<keyword evidence="3" id="KW-1185">Reference proteome</keyword>
<keyword evidence="1" id="KW-0812">Transmembrane</keyword>
<reference evidence="2 3" key="1">
    <citation type="submission" date="2023-04" db="EMBL/GenBank/DDBJ databases">
        <title>Bacteria Genome Submission.</title>
        <authorList>
            <person name="Isaac P."/>
        </authorList>
    </citation>
    <scope>NUCLEOTIDE SEQUENCE [LARGE SCALE GENOMIC DNA]</scope>
    <source>
        <strain evidence="2 3">SampleS7P1</strain>
        <plasmid evidence="2 3">unnamed5</plasmid>
    </source>
</reference>
<geneLocation type="plasmid" evidence="2 3">
    <name>unnamed5</name>
</geneLocation>
<keyword evidence="2" id="KW-0614">Plasmid</keyword>